<dbReference type="InterPro" id="IPR003593">
    <property type="entry name" value="AAA+_ATPase"/>
</dbReference>
<evidence type="ECO:0000256" key="3">
    <source>
        <dbReference type="ARBA" id="ARBA00022448"/>
    </source>
</evidence>
<keyword evidence="5 7" id="KW-0067">ATP-binding</keyword>
<protein>
    <submittedName>
        <fullName evidence="7">Oligopeptide/dipeptide ABC transporter ATP-binding protein</fullName>
    </submittedName>
</protein>
<evidence type="ECO:0000313" key="8">
    <source>
        <dbReference type="Proteomes" id="UP000577362"/>
    </source>
</evidence>
<dbReference type="GO" id="GO:0015833">
    <property type="term" value="P:peptide transport"/>
    <property type="evidence" value="ECO:0007669"/>
    <property type="project" value="InterPro"/>
</dbReference>
<evidence type="ECO:0000256" key="1">
    <source>
        <dbReference type="ARBA" id="ARBA00004417"/>
    </source>
</evidence>
<evidence type="ECO:0000256" key="4">
    <source>
        <dbReference type="ARBA" id="ARBA00022741"/>
    </source>
</evidence>
<dbReference type="PANTHER" id="PTHR43776">
    <property type="entry name" value="TRANSPORT ATP-BINDING PROTEIN"/>
    <property type="match status" value="1"/>
</dbReference>
<comment type="similarity">
    <text evidence="2">Belongs to the ABC transporter superfamily.</text>
</comment>
<dbReference type="EMBL" id="JACIEN010000004">
    <property type="protein sequence ID" value="MBB4018325.1"/>
    <property type="molecule type" value="Genomic_DNA"/>
</dbReference>
<dbReference type="PANTHER" id="PTHR43776:SF7">
    <property type="entry name" value="D,D-DIPEPTIDE TRANSPORT ATP-BINDING PROTEIN DDPF-RELATED"/>
    <property type="match status" value="1"/>
</dbReference>
<accession>A0A840BYB4</accession>
<dbReference type="InterPro" id="IPR003439">
    <property type="entry name" value="ABC_transporter-like_ATP-bd"/>
</dbReference>
<dbReference type="InterPro" id="IPR027417">
    <property type="entry name" value="P-loop_NTPase"/>
</dbReference>
<keyword evidence="4" id="KW-0547">Nucleotide-binding</keyword>
<name>A0A840BYB4_9HYPH</name>
<dbReference type="Gene3D" id="3.40.50.300">
    <property type="entry name" value="P-loop containing nucleotide triphosphate hydrolases"/>
    <property type="match status" value="1"/>
</dbReference>
<dbReference type="PROSITE" id="PS00211">
    <property type="entry name" value="ABC_TRANSPORTER_1"/>
    <property type="match status" value="1"/>
</dbReference>
<dbReference type="SUPFAM" id="SSF52540">
    <property type="entry name" value="P-loop containing nucleoside triphosphate hydrolases"/>
    <property type="match status" value="1"/>
</dbReference>
<dbReference type="InterPro" id="IPR017871">
    <property type="entry name" value="ABC_transporter-like_CS"/>
</dbReference>
<dbReference type="FunFam" id="3.40.50.300:FF:000016">
    <property type="entry name" value="Oligopeptide ABC transporter ATP-binding component"/>
    <property type="match status" value="1"/>
</dbReference>
<dbReference type="Proteomes" id="UP000577362">
    <property type="component" value="Unassembled WGS sequence"/>
</dbReference>
<comment type="subcellular location">
    <subcellularLocation>
        <location evidence="1">Cell inner membrane</location>
        <topology evidence="1">Peripheral membrane protein</topology>
    </subcellularLocation>
</comment>
<keyword evidence="3" id="KW-0813">Transport</keyword>
<organism evidence="7 8">
    <name type="scientific">Chelatococcus caeni</name>
    <dbReference type="NCBI Taxonomy" id="1348468"/>
    <lineage>
        <taxon>Bacteria</taxon>
        <taxon>Pseudomonadati</taxon>
        <taxon>Pseudomonadota</taxon>
        <taxon>Alphaproteobacteria</taxon>
        <taxon>Hyphomicrobiales</taxon>
        <taxon>Chelatococcaceae</taxon>
        <taxon>Chelatococcus</taxon>
    </lineage>
</organism>
<comment type="caution">
    <text evidence="7">The sequence shown here is derived from an EMBL/GenBank/DDBJ whole genome shotgun (WGS) entry which is preliminary data.</text>
</comment>
<evidence type="ECO:0000313" key="7">
    <source>
        <dbReference type="EMBL" id="MBB4018325.1"/>
    </source>
</evidence>
<proteinExistence type="inferred from homology"/>
<dbReference type="AlphaFoldDB" id="A0A840BYB4"/>
<dbReference type="CDD" id="cd03257">
    <property type="entry name" value="ABC_NikE_OppD_transporters"/>
    <property type="match status" value="1"/>
</dbReference>
<feature type="domain" description="ABC transporter" evidence="6">
    <location>
        <begin position="5"/>
        <end position="246"/>
    </location>
</feature>
<dbReference type="GO" id="GO:0016887">
    <property type="term" value="F:ATP hydrolysis activity"/>
    <property type="evidence" value="ECO:0007669"/>
    <property type="project" value="InterPro"/>
</dbReference>
<dbReference type="RefSeq" id="WP_183317315.1">
    <property type="nucleotide sequence ID" value="NZ_JACIEN010000004.1"/>
</dbReference>
<evidence type="ECO:0000256" key="2">
    <source>
        <dbReference type="ARBA" id="ARBA00005417"/>
    </source>
</evidence>
<keyword evidence="8" id="KW-1185">Reference proteome</keyword>
<evidence type="ECO:0000259" key="6">
    <source>
        <dbReference type="PROSITE" id="PS50893"/>
    </source>
</evidence>
<dbReference type="Pfam" id="PF00005">
    <property type="entry name" value="ABC_tran"/>
    <property type="match status" value="1"/>
</dbReference>
<dbReference type="PROSITE" id="PS50893">
    <property type="entry name" value="ABC_TRANSPORTER_2"/>
    <property type="match status" value="1"/>
</dbReference>
<dbReference type="GO" id="GO:0055085">
    <property type="term" value="P:transmembrane transport"/>
    <property type="evidence" value="ECO:0007669"/>
    <property type="project" value="UniProtKB-ARBA"/>
</dbReference>
<dbReference type="GO" id="GO:0005886">
    <property type="term" value="C:plasma membrane"/>
    <property type="evidence" value="ECO:0007669"/>
    <property type="project" value="UniProtKB-SubCell"/>
</dbReference>
<dbReference type="SMART" id="SM00382">
    <property type="entry name" value="AAA"/>
    <property type="match status" value="1"/>
</dbReference>
<sequence length="340" mass="36166">MNAVLSVRHLVKHFATADGRTVRAVDDVSFDLGAGEILGIVGESGCGKSTLARALLYLNPPDSGEIRLGDVDLAQCSRAGLKRARADLQMVFQDPFGSLNPRHTVGTIIAEPLIVHRRPNARARVRELLDLVGLPQNAAERLPHQFSGGQRQRIAIARALALSPRIIVADEAVSALDVSIQSQIINLLSELRAAFGLSMIFISHDLSVVRHLSDRVAVMYLGRFVEVAPAATLFADPRHPYTQALISAIPAPPAAAGRGIAKRARRVLPGEVPDPSQPPSGCRFHPRCFAAADICRASSPPLSQVGQSGADARLAACHFAMEGEGGRLTPSRAAPLAAAR</sequence>
<dbReference type="Pfam" id="PF08352">
    <property type="entry name" value="oligo_HPY"/>
    <property type="match status" value="1"/>
</dbReference>
<dbReference type="GO" id="GO:0005524">
    <property type="term" value="F:ATP binding"/>
    <property type="evidence" value="ECO:0007669"/>
    <property type="project" value="UniProtKB-KW"/>
</dbReference>
<dbReference type="NCBIfam" id="TIGR01727">
    <property type="entry name" value="oligo_HPY"/>
    <property type="match status" value="1"/>
</dbReference>
<dbReference type="InterPro" id="IPR050319">
    <property type="entry name" value="ABC_transp_ATP-bind"/>
</dbReference>
<dbReference type="InterPro" id="IPR013563">
    <property type="entry name" value="Oligopep_ABC_C"/>
</dbReference>
<reference evidence="7 8" key="1">
    <citation type="submission" date="2020-08" db="EMBL/GenBank/DDBJ databases">
        <title>Genomic Encyclopedia of Type Strains, Phase IV (KMG-IV): sequencing the most valuable type-strain genomes for metagenomic binning, comparative biology and taxonomic classification.</title>
        <authorList>
            <person name="Goeker M."/>
        </authorList>
    </citation>
    <scope>NUCLEOTIDE SEQUENCE [LARGE SCALE GENOMIC DNA]</scope>
    <source>
        <strain evidence="7 8">DSM 103737</strain>
    </source>
</reference>
<gene>
    <name evidence="7" type="ORF">GGR16_003372</name>
</gene>
<evidence type="ECO:0000256" key="5">
    <source>
        <dbReference type="ARBA" id="ARBA00022840"/>
    </source>
</evidence>